<proteinExistence type="predicted"/>
<name>A0ABD2Z652_9GENT</name>
<feature type="region of interest" description="Disordered" evidence="1">
    <location>
        <begin position="1"/>
        <end position="37"/>
    </location>
</feature>
<feature type="compositionally biased region" description="Basic and acidic residues" evidence="1">
    <location>
        <begin position="10"/>
        <end position="23"/>
    </location>
</feature>
<organism evidence="2 3">
    <name type="scientific">Cinchona calisaya</name>
    <dbReference type="NCBI Taxonomy" id="153742"/>
    <lineage>
        <taxon>Eukaryota</taxon>
        <taxon>Viridiplantae</taxon>
        <taxon>Streptophyta</taxon>
        <taxon>Embryophyta</taxon>
        <taxon>Tracheophyta</taxon>
        <taxon>Spermatophyta</taxon>
        <taxon>Magnoliopsida</taxon>
        <taxon>eudicotyledons</taxon>
        <taxon>Gunneridae</taxon>
        <taxon>Pentapetalae</taxon>
        <taxon>asterids</taxon>
        <taxon>lamiids</taxon>
        <taxon>Gentianales</taxon>
        <taxon>Rubiaceae</taxon>
        <taxon>Cinchonoideae</taxon>
        <taxon>Cinchoneae</taxon>
        <taxon>Cinchona</taxon>
    </lineage>
</organism>
<sequence length="151" mass="16894">MESKVAAADQAEKNSRPRRDNHLRPHSRGGSGIGSGSGINQKAILANMFETIAREIVFEEGGVTRMKILVKKEHLKQVVDAMRSNGCKTIYVGNNVQYSSPSSVSSLEQRLNFMRKRQLSRSSQITKRVSSRERNPITSWKPALQSIPEEL</sequence>
<gene>
    <name evidence="2" type="ORF">ACH5RR_021868</name>
</gene>
<dbReference type="EMBL" id="JBJUIK010000010">
    <property type="protein sequence ID" value="KAL3514966.1"/>
    <property type="molecule type" value="Genomic_DNA"/>
</dbReference>
<keyword evidence="3" id="KW-1185">Reference proteome</keyword>
<dbReference type="AlphaFoldDB" id="A0ABD2Z652"/>
<evidence type="ECO:0000313" key="2">
    <source>
        <dbReference type="EMBL" id="KAL3514966.1"/>
    </source>
</evidence>
<comment type="caution">
    <text evidence="2">The sequence shown here is derived from an EMBL/GenBank/DDBJ whole genome shotgun (WGS) entry which is preliminary data.</text>
</comment>
<protein>
    <submittedName>
        <fullName evidence="2">Uncharacterized protein</fullName>
    </submittedName>
</protein>
<reference evidence="2 3" key="1">
    <citation type="submission" date="2024-11" db="EMBL/GenBank/DDBJ databases">
        <title>A near-complete genome assembly of Cinchona calisaya.</title>
        <authorList>
            <person name="Lian D.C."/>
            <person name="Zhao X.W."/>
            <person name="Wei L."/>
        </authorList>
    </citation>
    <scope>NUCLEOTIDE SEQUENCE [LARGE SCALE GENOMIC DNA]</scope>
    <source>
        <tissue evidence="2">Nenye</tissue>
    </source>
</reference>
<evidence type="ECO:0000256" key="1">
    <source>
        <dbReference type="SAM" id="MobiDB-lite"/>
    </source>
</evidence>
<dbReference type="Proteomes" id="UP001630127">
    <property type="component" value="Unassembled WGS sequence"/>
</dbReference>
<evidence type="ECO:0000313" key="3">
    <source>
        <dbReference type="Proteomes" id="UP001630127"/>
    </source>
</evidence>
<accession>A0ABD2Z652</accession>